<name>A0AAN6TAT6_9PEZI</name>
<dbReference type="Proteomes" id="UP001302812">
    <property type="component" value="Unassembled WGS sequence"/>
</dbReference>
<dbReference type="GeneID" id="89933033"/>
<feature type="region of interest" description="Disordered" evidence="1">
    <location>
        <begin position="48"/>
        <end position="115"/>
    </location>
</feature>
<feature type="compositionally biased region" description="Basic and acidic residues" evidence="1">
    <location>
        <begin position="1"/>
        <end position="11"/>
    </location>
</feature>
<reference evidence="2" key="2">
    <citation type="submission" date="2023-05" db="EMBL/GenBank/DDBJ databases">
        <authorList>
            <consortium name="Lawrence Berkeley National Laboratory"/>
            <person name="Steindorff A."/>
            <person name="Hensen N."/>
            <person name="Bonometti L."/>
            <person name="Westerberg I."/>
            <person name="Brannstrom I.O."/>
            <person name="Guillou S."/>
            <person name="Cros-Aarteil S."/>
            <person name="Calhoun S."/>
            <person name="Haridas S."/>
            <person name="Kuo A."/>
            <person name="Mondo S."/>
            <person name="Pangilinan J."/>
            <person name="Riley R."/>
            <person name="Labutti K."/>
            <person name="Andreopoulos B."/>
            <person name="Lipzen A."/>
            <person name="Chen C."/>
            <person name="Yanf M."/>
            <person name="Daum C."/>
            <person name="Ng V."/>
            <person name="Clum A."/>
            <person name="Ohm R."/>
            <person name="Martin F."/>
            <person name="Silar P."/>
            <person name="Natvig D."/>
            <person name="Lalanne C."/>
            <person name="Gautier V."/>
            <person name="Ament-Velasquez S.L."/>
            <person name="Kruys A."/>
            <person name="Hutchinson M.I."/>
            <person name="Powell A.J."/>
            <person name="Barry K."/>
            <person name="Miller A.N."/>
            <person name="Grigoriev I.V."/>
            <person name="Debuchy R."/>
            <person name="Gladieux P."/>
            <person name="Thoren M.H."/>
            <person name="Johannesson H."/>
        </authorList>
    </citation>
    <scope>NUCLEOTIDE SEQUENCE</scope>
    <source>
        <strain evidence="2">CBS 508.74</strain>
    </source>
</reference>
<protein>
    <submittedName>
        <fullName evidence="2">Uncharacterized protein</fullName>
    </submittedName>
</protein>
<dbReference type="AlphaFoldDB" id="A0AAN6TAT6"/>
<keyword evidence="3" id="KW-1185">Reference proteome</keyword>
<evidence type="ECO:0000256" key="1">
    <source>
        <dbReference type="SAM" id="MobiDB-lite"/>
    </source>
</evidence>
<dbReference type="EMBL" id="MU853350">
    <property type="protein sequence ID" value="KAK4110549.1"/>
    <property type="molecule type" value="Genomic_DNA"/>
</dbReference>
<evidence type="ECO:0000313" key="2">
    <source>
        <dbReference type="EMBL" id="KAK4110549.1"/>
    </source>
</evidence>
<proteinExistence type="predicted"/>
<gene>
    <name evidence="2" type="ORF">N656DRAFT_212318</name>
</gene>
<reference evidence="2" key="1">
    <citation type="journal article" date="2023" name="Mol. Phylogenet. Evol.">
        <title>Genome-scale phylogeny and comparative genomics of the fungal order Sordariales.</title>
        <authorList>
            <person name="Hensen N."/>
            <person name="Bonometti L."/>
            <person name="Westerberg I."/>
            <person name="Brannstrom I.O."/>
            <person name="Guillou S."/>
            <person name="Cros-Aarteil S."/>
            <person name="Calhoun S."/>
            <person name="Haridas S."/>
            <person name="Kuo A."/>
            <person name="Mondo S."/>
            <person name="Pangilinan J."/>
            <person name="Riley R."/>
            <person name="LaButti K."/>
            <person name="Andreopoulos B."/>
            <person name="Lipzen A."/>
            <person name="Chen C."/>
            <person name="Yan M."/>
            <person name="Daum C."/>
            <person name="Ng V."/>
            <person name="Clum A."/>
            <person name="Steindorff A."/>
            <person name="Ohm R.A."/>
            <person name="Martin F."/>
            <person name="Silar P."/>
            <person name="Natvig D.O."/>
            <person name="Lalanne C."/>
            <person name="Gautier V."/>
            <person name="Ament-Velasquez S.L."/>
            <person name="Kruys A."/>
            <person name="Hutchinson M.I."/>
            <person name="Powell A.J."/>
            <person name="Barry K."/>
            <person name="Miller A.N."/>
            <person name="Grigoriev I.V."/>
            <person name="Debuchy R."/>
            <person name="Gladieux P."/>
            <person name="Hiltunen Thoren M."/>
            <person name="Johannesson H."/>
        </authorList>
    </citation>
    <scope>NUCLEOTIDE SEQUENCE</scope>
    <source>
        <strain evidence="2">CBS 508.74</strain>
    </source>
</reference>
<accession>A0AAN6TAT6</accession>
<dbReference type="RefSeq" id="XP_064668119.1">
    <property type="nucleotide sequence ID" value="XM_064808910.1"/>
</dbReference>
<feature type="compositionally biased region" description="Pro residues" evidence="1">
    <location>
        <begin position="63"/>
        <end position="72"/>
    </location>
</feature>
<comment type="caution">
    <text evidence="2">The sequence shown here is derived from an EMBL/GenBank/DDBJ whole genome shotgun (WGS) entry which is preliminary data.</text>
</comment>
<sequence>MATYSRRDPRNNQKSASSYRPVHPAHLEARRTSEKGLLSLLFCLGPSSQAHQENTQSSLPSRTPTPRPPPLTRPLTPTSQGPGQRRGTVRQPGPAKPVQITNPPKGAYPREQSDPVSLIKEAQLCVPHDQFNWFRATEPTEDA</sequence>
<evidence type="ECO:0000313" key="3">
    <source>
        <dbReference type="Proteomes" id="UP001302812"/>
    </source>
</evidence>
<feature type="region of interest" description="Disordered" evidence="1">
    <location>
        <begin position="1"/>
        <end position="30"/>
    </location>
</feature>
<organism evidence="2 3">
    <name type="scientific">Canariomyces notabilis</name>
    <dbReference type="NCBI Taxonomy" id="2074819"/>
    <lineage>
        <taxon>Eukaryota</taxon>
        <taxon>Fungi</taxon>
        <taxon>Dikarya</taxon>
        <taxon>Ascomycota</taxon>
        <taxon>Pezizomycotina</taxon>
        <taxon>Sordariomycetes</taxon>
        <taxon>Sordariomycetidae</taxon>
        <taxon>Sordariales</taxon>
        <taxon>Chaetomiaceae</taxon>
        <taxon>Canariomyces</taxon>
    </lineage>
</organism>